<reference evidence="5" key="1">
    <citation type="submission" date="2017-11" db="EMBL/GenBank/DDBJ databases">
        <title>The sensing device of the deep-sea amphipod.</title>
        <authorList>
            <person name="Kobayashi H."/>
            <person name="Nagahama T."/>
            <person name="Arai W."/>
            <person name="Sasagawa Y."/>
            <person name="Umeda M."/>
            <person name="Hayashi T."/>
            <person name="Nikaido I."/>
            <person name="Watanabe H."/>
            <person name="Oguri K."/>
            <person name="Kitazato H."/>
            <person name="Fujioka K."/>
            <person name="Kido Y."/>
            <person name="Takami H."/>
        </authorList>
    </citation>
    <scope>NUCLEOTIDE SEQUENCE</scope>
    <source>
        <tissue evidence="5">Whole body</tissue>
    </source>
</reference>
<evidence type="ECO:0000256" key="2">
    <source>
        <dbReference type="SAM" id="Phobius"/>
    </source>
</evidence>
<feature type="domain" description="Nucleoside transporter/FeoB GTPase Gate" evidence="4">
    <location>
        <begin position="290"/>
        <end position="345"/>
    </location>
</feature>
<dbReference type="InterPro" id="IPR011642">
    <property type="entry name" value="Gate_dom"/>
</dbReference>
<organism evidence="5">
    <name type="scientific">Hirondellea gigas</name>
    <dbReference type="NCBI Taxonomy" id="1518452"/>
    <lineage>
        <taxon>Eukaryota</taxon>
        <taxon>Metazoa</taxon>
        <taxon>Ecdysozoa</taxon>
        <taxon>Arthropoda</taxon>
        <taxon>Crustacea</taxon>
        <taxon>Multicrustacea</taxon>
        <taxon>Malacostraca</taxon>
        <taxon>Eumalacostraca</taxon>
        <taxon>Peracarida</taxon>
        <taxon>Amphipoda</taxon>
        <taxon>Amphilochidea</taxon>
        <taxon>Lysianassida</taxon>
        <taxon>Lysianassidira</taxon>
        <taxon>Lysianassoidea</taxon>
        <taxon>Lysianassidae</taxon>
        <taxon>Hirondellea</taxon>
    </lineage>
</organism>
<keyword evidence="2" id="KW-0472">Membrane</keyword>
<dbReference type="PANTHER" id="PTHR10590">
    <property type="entry name" value="SODIUM/NUCLEOSIDE COTRANSPORTER"/>
    <property type="match status" value="1"/>
</dbReference>
<feature type="transmembrane region" description="Helical" evidence="2">
    <location>
        <begin position="232"/>
        <end position="251"/>
    </location>
</feature>
<feature type="transmembrane region" description="Helical" evidence="2">
    <location>
        <begin position="176"/>
        <end position="195"/>
    </location>
</feature>
<feature type="transmembrane region" description="Helical" evidence="2">
    <location>
        <begin position="201"/>
        <end position="220"/>
    </location>
</feature>
<feature type="transmembrane region" description="Helical" evidence="2">
    <location>
        <begin position="129"/>
        <end position="148"/>
    </location>
</feature>
<evidence type="ECO:0000259" key="4">
    <source>
        <dbReference type="Pfam" id="PF07670"/>
    </source>
</evidence>
<dbReference type="Pfam" id="PF01773">
    <property type="entry name" value="Nucleos_tra2_N"/>
    <property type="match status" value="1"/>
</dbReference>
<evidence type="ECO:0000313" key="5">
    <source>
        <dbReference type="EMBL" id="LAC24148.1"/>
    </source>
</evidence>
<dbReference type="EMBL" id="IACT01004975">
    <property type="protein sequence ID" value="LAC24148.1"/>
    <property type="molecule type" value="mRNA"/>
</dbReference>
<dbReference type="InterPro" id="IPR002668">
    <property type="entry name" value="CNT_N_dom"/>
</dbReference>
<dbReference type="PANTHER" id="PTHR10590:SF4">
    <property type="entry name" value="SOLUTE CARRIER FAMILY 28 MEMBER 3"/>
    <property type="match status" value="1"/>
</dbReference>
<protein>
    <submittedName>
        <fullName evidence="5">Solute carrier family 28 member 3-like</fullName>
    </submittedName>
</protein>
<sequence>MDNTAFRDDAENGIQRLPLQELEENKLSEVDEVGDAGGARQRRVVPAEEAAETSPKEEEEEDYSLFSYFPQYPRYKARMAVLKQNEQLTLWVKGGLCLLLALLYGVYVISVVSIVSDIEIEDYWCNGDGLLLIITGVVAIFMLYFLVIKKFYGRQINNTVLKPLGKFISEYWSNRWVRLIVYLIPTVALLVFIIIDTAGDTSRLTSLFGTCCLIFAGFVFSHAPRKIIWRHVIWGLALQFIMGLMVLRWSVGRAVFQCAGDKVSAFLAYTDEGSKFVFGPLVDPMGIFGFQVLPVVLFFSFCIQILYYYGIMQWVVIKMGWLLQVTVGTTACESINAAANIFLGQRLPFSSNPTYQ</sequence>
<dbReference type="GO" id="GO:0005415">
    <property type="term" value="F:nucleoside:sodium symporter activity"/>
    <property type="evidence" value="ECO:0007669"/>
    <property type="project" value="TreeGrafter"/>
</dbReference>
<accession>A0A6A7FZT3</accession>
<name>A0A6A7FZT3_9CRUS</name>
<feature type="domain" description="Concentrative nucleoside transporter N-terminal" evidence="3">
    <location>
        <begin position="208"/>
        <end position="281"/>
    </location>
</feature>
<evidence type="ECO:0000256" key="1">
    <source>
        <dbReference type="SAM" id="MobiDB-lite"/>
    </source>
</evidence>
<feature type="transmembrane region" description="Helical" evidence="2">
    <location>
        <begin position="287"/>
        <end position="309"/>
    </location>
</feature>
<keyword evidence="2" id="KW-1133">Transmembrane helix</keyword>
<dbReference type="GO" id="GO:0005886">
    <property type="term" value="C:plasma membrane"/>
    <property type="evidence" value="ECO:0007669"/>
    <property type="project" value="TreeGrafter"/>
</dbReference>
<dbReference type="InterPro" id="IPR008276">
    <property type="entry name" value="C_nuclsd_transpt"/>
</dbReference>
<keyword evidence="2" id="KW-0812">Transmembrane</keyword>
<feature type="region of interest" description="Disordered" evidence="1">
    <location>
        <begin position="23"/>
        <end position="59"/>
    </location>
</feature>
<dbReference type="Pfam" id="PF07670">
    <property type="entry name" value="Gate"/>
    <property type="match status" value="1"/>
</dbReference>
<proteinExistence type="evidence at transcript level"/>
<feature type="transmembrane region" description="Helical" evidence="2">
    <location>
        <begin position="88"/>
        <end position="109"/>
    </location>
</feature>
<dbReference type="AlphaFoldDB" id="A0A6A7FZT3"/>
<evidence type="ECO:0000259" key="3">
    <source>
        <dbReference type="Pfam" id="PF01773"/>
    </source>
</evidence>